<dbReference type="PANTHER" id="PTHR46499:SF1">
    <property type="entry name" value="QUEUINE TRNA-RIBOSYLTRANSFERASE"/>
    <property type="match status" value="1"/>
</dbReference>
<dbReference type="InterPro" id="IPR002616">
    <property type="entry name" value="tRNA_ribo_trans-like"/>
</dbReference>
<dbReference type="NCBIfam" id="TIGR00449">
    <property type="entry name" value="tgt_general"/>
    <property type="match status" value="1"/>
</dbReference>
<dbReference type="NCBIfam" id="TIGR00430">
    <property type="entry name" value="Q_tRNA_tgt"/>
    <property type="match status" value="1"/>
</dbReference>
<protein>
    <recommendedName>
        <fullName evidence="7">Queuine tRNA-ribosyltransferase</fullName>
        <ecNumber evidence="7">2.4.2.29</ecNumber>
    </recommendedName>
    <alternativeName>
        <fullName evidence="7">Guanine insertion enzyme</fullName>
    </alternativeName>
    <alternativeName>
        <fullName evidence="7">tRNA-guanine transglycosylase</fullName>
    </alternativeName>
</protein>
<comment type="catalytic activity">
    <reaction evidence="6 7">
        <text>7-aminomethyl-7-carbaguanine + guanosine(34) in tRNA = 7-aminomethyl-7-carbaguanosine(34) in tRNA + guanine</text>
        <dbReference type="Rhea" id="RHEA:24104"/>
        <dbReference type="Rhea" id="RHEA-COMP:10341"/>
        <dbReference type="Rhea" id="RHEA-COMP:10342"/>
        <dbReference type="ChEBI" id="CHEBI:16235"/>
        <dbReference type="ChEBI" id="CHEBI:58703"/>
        <dbReference type="ChEBI" id="CHEBI:74269"/>
        <dbReference type="ChEBI" id="CHEBI:82833"/>
        <dbReference type="EC" id="2.4.2.29"/>
    </reaction>
</comment>
<evidence type="ECO:0000256" key="4">
    <source>
        <dbReference type="ARBA" id="ARBA00022694"/>
    </source>
</evidence>
<dbReference type="InterPro" id="IPR036511">
    <property type="entry name" value="TGT-like_sf"/>
</dbReference>
<dbReference type="EMBL" id="CP155447">
    <property type="protein sequence ID" value="XBH07507.1"/>
    <property type="molecule type" value="Genomic_DNA"/>
</dbReference>
<comment type="pathway">
    <text evidence="1 7">tRNA modification; tRNA-queuosine biosynthesis.</text>
</comment>
<dbReference type="EC" id="2.4.2.29" evidence="7"/>
<keyword evidence="4 7" id="KW-0819">tRNA processing</keyword>
<dbReference type="GO" id="GO:0005829">
    <property type="term" value="C:cytosol"/>
    <property type="evidence" value="ECO:0007669"/>
    <property type="project" value="TreeGrafter"/>
</dbReference>
<dbReference type="FunFam" id="3.20.20.105:FF:000001">
    <property type="entry name" value="Queuine tRNA-ribosyltransferase"/>
    <property type="match status" value="1"/>
</dbReference>
<feature type="binding site" evidence="7">
    <location>
        <begin position="95"/>
        <end position="99"/>
    </location>
    <ligand>
        <name>substrate</name>
    </ligand>
</feature>
<dbReference type="AlphaFoldDB" id="A0AAU7CPK7"/>
<feature type="active site" description="Proton acceptor" evidence="7">
    <location>
        <position position="95"/>
    </location>
</feature>
<keyword evidence="7" id="KW-0862">Zinc</keyword>
<reference evidence="9" key="1">
    <citation type="submission" date="2024-05" db="EMBL/GenBank/DDBJ databases">
        <title>Planctomycetes of the genus Singulisphaera possess chitinolytic capabilities.</title>
        <authorList>
            <person name="Ivanova A."/>
        </authorList>
    </citation>
    <scope>NUCLEOTIDE SEQUENCE</scope>
    <source>
        <strain evidence="9">Ch08T</strain>
    </source>
</reference>
<comment type="similarity">
    <text evidence="7">Belongs to the queuine tRNA-ribosyltransferase family.</text>
</comment>
<evidence type="ECO:0000256" key="7">
    <source>
        <dbReference type="HAMAP-Rule" id="MF_00168"/>
    </source>
</evidence>
<keyword evidence="3 7" id="KW-0808">Transferase</keyword>
<feature type="region of interest" description="RNA binding" evidence="7">
    <location>
        <begin position="249"/>
        <end position="255"/>
    </location>
</feature>
<name>A0AAU7CPK7_9BACT</name>
<feature type="active site" description="Nucleophile" evidence="7">
    <location>
        <position position="268"/>
    </location>
</feature>
<dbReference type="RefSeq" id="WP_406700344.1">
    <property type="nucleotide sequence ID" value="NZ_CP155447.1"/>
</dbReference>
<evidence type="ECO:0000256" key="2">
    <source>
        <dbReference type="ARBA" id="ARBA00022676"/>
    </source>
</evidence>
<feature type="binding site" evidence="7">
    <location>
        <position position="149"/>
    </location>
    <ligand>
        <name>substrate</name>
    </ligand>
</feature>
<dbReference type="HAMAP" id="MF_00168">
    <property type="entry name" value="Q_tRNA_Tgt"/>
    <property type="match status" value="1"/>
</dbReference>
<evidence type="ECO:0000313" key="9">
    <source>
        <dbReference type="EMBL" id="XBH07507.1"/>
    </source>
</evidence>
<gene>
    <name evidence="7 9" type="primary">tgt</name>
    <name evidence="9" type="ORF">V5E97_16150</name>
</gene>
<sequence length="371" mass="40494">MSRPVEFQVLLRDPASLARRGRLSTPHGPVETPVFMPVGTQATVKGLTPDQLRATGTSMLLANTYHLALRPGEEVVAKLGGLHRFMGWDGPILTDSGGFQVFSLAARSKITEQGVAFRSHIDGRLLQLSPESAVQIQEALGADVAMCFDECPALPASKETIASAVGRTVRWARRCKDAHTRSDQALFGIVQGGSHSDLRGECAEALVAMDFDGYAVGGVSVGESREQVREALRVTAPWLPEDRPRYLMGVGRPQDILDAVATGIDMFDCVLPTRNGRNATCLTGSGQVKLRNAAHRHDPRPIEEGCDCLACRSFSRAYLRHLFMAKEMLGPILASIHNVAYLQRLTRQIREAITEGRFVQFRLEVLEALGP</sequence>
<dbReference type="InterPro" id="IPR004803">
    <property type="entry name" value="TGT"/>
</dbReference>
<keyword evidence="5 7" id="KW-0671">Queuosine biosynthesis</keyword>
<evidence type="ECO:0000256" key="3">
    <source>
        <dbReference type="ARBA" id="ARBA00022679"/>
    </source>
</evidence>
<feature type="domain" description="tRNA-guanine(15) transglycosylase-like" evidence="8">
    <location>
        <begin position="17"/>
        <end position="368"/>
    </location>
</feature>
<dbReference type="GO" id="GO:0008616">
    <property type="term" value="P:tRNA queuosine(34) biosynthetic process"/>
    <property type="evidence" value="ECO:0007669"/>
    <property type="project" value="UniProtKB-UniRule"/>
</dbReference>
<feature type="region of interest" description="RNA binding; important for wobble base 34 recognition" evidence="7">
    <location>
        <begin position="273"/>
        <end position="277"/>
    </location>
</feature>
<feature type="binding site" evidence="7">
    <location>
        <position position="218"/>
    </location>
    <ligand>
        <name>substrate</name>
    </ligand>
</feature>
<keyword evidence="2 7" id="KW-0328">Glycosyltransferase</keyword>
<comment type="subunit">
    <text evidence="7">Homodimer. Within each dimer, one monomer is responsible for RNA recognition and catalysis, while the other monomer binds to the replacement base PreQ1.</text>
</comment>
<dbReference type="InterPro" id="IPR050076">
    <property type="entry name" value="ArchSynthase1/Queuine_TRR"/>
</dbReference>
<accession>A0AAU7CPK7</accession>
<evidence type="ECO:0000256" key="1">
    <source>
        <dbReference type="ARBA" id="ARBA00004691"/>
    </source>
</evidence>
<feature type="binding site" evidence="7">
    <location>
        <position position="337"/>
    </location>
    <ligand>
        <name>Zn(2+)</name>
        <dbReference type="ChEBI" id="CHEBI:29105"/>
    </ligand>
</feature>
<feature type="binding site" evidence="7">
    <location>
        <position position="311"/>
    </location>
    <ligand>
        <name>Zn(2+)</name>
        <dbReference type="ChEBI" id="CHEBI:29105"/>
    </ligand>
</feature>
<feature type="binding site" evidence="7">
    <location>
        <position position="306"/>
    </location>
    <ligand>
        <name>Zn(2+)</name>
        <dbReference type="ChEBI" id="CHEBI:29105"/>
    </ligand>
</feature>
<evidence type="ECO:0000256" key="5">
    <source>
        <dbReference type="ARBA" id="ARBA00022785"/>
    </source>
</evidence>
<dbReference type="GO" id="GO:0008479">
    <property type="term" value="F:tRNA-guanosine(34) queuine transglycosylase activity"/>
    <property type="evidence" value="ECO:0007669"/>
    <property type="project" value="UniProtKB-UniRule"/>
</dbReference>
<comment type="function">
    <text evidence="7">Catalyzes the base-exchange of a guanine (G) residue with the queuine precursor 7-aminomethyl-7-deazaguanine (PreQ1) at position 34 (anticodon wobble position) in tRNAs with GU(N) anticodons (tRNA-Asp, -Asn, -His and -Tyr). Catalysis occurs through a double-displacement mechanism. The nucleophile active site attacks the C1' of nucleotide 34 to detach the guanine base from the RNA, forming a covalent enzyme-RNA intermediate. The proton acceptor active site deprotonates the incoming PreQ1, allowing a nucleophilic attack on the C1' of the ribose to form the product. After dissociation, two additional enzymatic reactions on the tRNA convert PreQ1 to queuine (Q), resulting in the hypermodified nucleoside queuosine (7-(((4,5-cis-dihydroxy-2-cyclopenten-1-yl)amino)methyl)-7-deazaguanosine).</text>
</comment>
<keyword evidence="7" id="KW-0479">Metal-binding</keyword>
<dbReference type="Pfam" id="PF01702">
    <property type="entry name" value="TGT"/>
    <property type="match status" value="1"/>
</dbReference>
<feature type="binding site" evidence="7">
    <location>
        <position position="191"/>
    </location>
    <ligand>
        <name>substrate</name>
    </ligand>
</feature>
<dbReference type="Gene3D" id="3.20.20.105">
    <property type="entry name" value="Queuine tRNA-ribosyltransferase-like"/>
    <property type="match status" value="1"/>
</dbReference>
<proteinExistence type="inferred from homology"/>
<evidence type="ECO:0000256" key="6">
    <source>
        <dbReference type="ARBA" id="ARBA00050112"/>
    </source>
</evidence>
<organism evidence="9">
    <name type="scientific">Singulisphaera sp. Ch08</name>
    <dbReference type="NCBI Taxonomy" id="3120278"/>
    <lineage>
        <taxon>Bacteria</taxon>
        <taxon>Pseudomonadati</taxon>
        <taxon>Planctomycetota</taxon>
        <taxon>Planctomycetia</taxon>
        <taxon>Isosphaerales</taxon>
        <taxon>Isosphaeraceae</taxon>
        <taxon>Singulisphaera</taxon>
    </lineage>
</organism>
<evidence type="ECO:0000259" key="8">
    <source>
        <dbReference type="Pfam" id="PF01702"/>
    </source>
</evidence>
<dbReference type="SUPFAM" id="SSF51713">
    <property type="entry name" value="tRNA-guanine transglycosylase"/>
    <property type="match status" value="1"/>
</dbReference>
<dbReference type="PANTHER" id="PTHR46499">
    <property type="entry name" value="QUEUINE TRNA-RIBOSYLTRANSFERASE"/>
    <property type="match status" value="1"/>
</dbReference>
<feature type="binding site" evidence="7">
    <location>
        <position position="308"/>
    </location>
    <ligand>
        <name>Zn(2+)</name>
        <dbReference type="ChEBI" id="CHEBI:29105"/>
    </ligand>
</feature>
<dbReference type="GO" id="GO:0046872">
    <property type="term" value="F:metal ion binding"/>
    <property type="evidence" value="ECO:0007669"/>
    <property type="project" value="UniProtKB-KW"/>
</dbReference>
<comment type="cofactor">
    <cofactor evidence="7">
        <name>Zn(2+)</name>
        <dbReference type="ChEBI" id="CHEBI:29105"/>
    </cofactor>
    <text evidence="7">Binds 1 zinc ion per subunit.</text>
</comment>